<dbReference type="PROSITE" id="PS00108">
    <property type="entry name" value="PROTEIN_KINASE_ST"/>
    <property type="match status" value="1"/>
</dbReference>
<dbReference type="PANTHER" id="PTHR46146">
    <property type="entry name" value="SERINE/THREONINE-PROTEIN KINASE-LIKE PROTEIN CCR4"/>
    <property type="match status" value="1"/>
</dbReference>
<dbReference type="InterPro" id="IPR008271">
    <property type="entry name" value="Ser/Thr_kinase_AS"/>
</dbReference>
<reference evidence="13 14" key="1">
    <citation type="journal article" date="2018" name="Nat. Genet.">
        <title>Extensive intraspecific gene order and gene structural variations between Mo17 and other maize genomes.</title>
        <authorList>
            <person name="Sun S."/>
            <person name="Zhou Y."/>
            <person name="Chen J."/>
            <person name="Shi J."/>
            <person name="Zhao H."/>
            <person name="Zhao H."/>
            <person name="Song W."/>
            <person name="Zhang M."/>
            <person name="Cui Y."/>
            <person name="Dong X."/>
            <person name="Liu H."/>
            <person name="Ma X."/>
            <person name="Jiao Y."/>
            <person name="Wang B."/>
            <person name="Wei X."/>
            <person name="Stein J.C."/>
            <person name="Glaubitz J.C."/>
            <person name="Lu F."/>
            <person name="Yu G."/>
            <person name="Liang C."/>
            <person name="Fengler K."/>
            <person name="Li B."/>
            <person name="Rafalski A."/>
            <person name="Schnable P.S."/>
            <person name="Ware D.H."/>
            <person name="Buckler E.S."/>
            <person name="Lai J."/>
        </authorList>
    </citation>
    <scope>NUCLEOTIDE SEQUENCE [LARGE SCALE GENOMIC DNA]</scope>
    <source>
        <strain evidence="14">cv. Missouri 17</strain>
        <tissue evidence="13">Seedling</tissue>
    </source>
</reference>
<dbReference type="PROSITE" id="PS50011">
    <property type="entry name" value="PROTEIN_KINASE_DOM"/>
    <property type="match status" value="1"/>
</dbReference>
<evidence type="ECO:0000256" key="5">
    <source>
        <dbReference type="ARBA" id="ARBA00022777"/>
    </source>
</evidence>
<feature type="region of interest" description="Disordered" evidence="11">
    <location>
        <begin position="360"/>
        <end position="382"/>
    </location>
</feature>
<evidence type="ECO:0000256" key="1">
    <source>
        <dbReference type="ARBA" id="ARBA00012513"/>
    </source>
</evidence>
<proteinExistence type="inferred from homology"/>
<feature type="compositionally biased region" description="Basic and acidic residues" evidence="11">
    <location>
        <begin position="360"/>
        <end position="369"/>
    </location>
</feature>
<dbReference type="InterPro" id="IPR000719">
    <property type="entry name" value="Prot_kinase_dom"/>
</dbReference>
<dbReference type="Gene3D" id="1.10.510.10">
    <property type="entry name" value="Transferase(Phosphotransferase) domain 1"/>
    <property type="match status" value="1"/>
</dbReference>
<comment type="catalytic activity">
    <reaction evidence="7">
        <text>L-threonyl-[protein] + ATP = O-phospho-L-threonyl-[protein] + ADP + H(+)</text>
        <dbReference type="Rhea" id="RHEA:46608"/>
        <dbReference type="Rhea" id="RHEA-COMP:11060"/>
        <dbReference type="Rhea" id="RHEA-COMP:11605"/>
        <dbReference type="ChEBI" id="CHEBI:15378"/>
        <dbReference type="ChEBI" id="CHEBI:30013"/>
        <dbReference type="ChEBI" id="CHEBI:30616"/>
        <dbReference type="ChEBI" id="CHEBI:61977"/>
        <dbReference type="ChEBI" id="CHEBI:456216"/>
        <dbReference type="EC" id="2.7.11.1"/>
    </reaction>
</comment>
<dbReference type="GO" id="GO:0005524">
    <property type="term" value="F:ATP binding"/>
    <property type="evidence" value="ECO:0007669"/>
    <property type="project" value="UniProtKB-UniRule"/>
</dbReference>
<comment type="similarity">
    <text evidence="10">Belongs to the protein kinase superfamily.</text>
</comment>
<evidence type="ECO:0000256" key="11">
    <source>
        <dbReference type="SAM" id="MobiDB-lite"/>
    </source>
</evidence>
<feature type="compositionally biased region" description="Polar residues" evidence="11">
    <location>
        <begin position="372"/>
        <end position="382"/>
    </location>
</feature>
<dbReference type="InterPro" id="IPR011009">
    <property type="entry name" value="Kinase-like_dom_sf"/>
</dbReference>
<evidence type="ECO:0000313" key="14">
    <source>
        <dbReference type="Proteomes" id="UP000251960"/>
    </source>
</evidence>
<keyword evidence="4 9" id="KW-0547">Nucleotide-binding</keyword>
<dbReference type="ExpressionAtlas" id="A0A3L6FCB7">
    <property type="expression patterns" value="baseline and differential"/>
</dbReference>
<name>A0A3L6FCB7_MAIZE</name>
<dbReference type="PANTHER" id="PTHR46146:SF23">
    <property type="entry name" value="PROTEIN KINASE DOMAIN-CONTAINING PROTEIN"/>
    <property type="match status" value="1"/>
</dbReference>
<evidence type="ECO:0000256" key="10">
    <source>
        <dbReference type="RuleBase" id="RU000304"/>
    </source>
</evidence>
<keyword evidence="6 9" id="KW-0067">ATP-binding</keyword>
<evidence type="ECO:0000256" key="8">
    <source>
        <dbReference type="ARBA" id="ARBA00048679"/>
    </source>
</evidence>
<dbReference type="Proteomes" id="UP000251960">
    <property type="component" value="Chromosome 3"/>
</dbReference>
<comment type="caution">
    <text evidence="13">The sequence shown here is derived from an EMBL/GenBank/DDBJ whole genome shotgun (WGS) entry which is preliminary data.</text>
</comment>
<gene>
    <name evidence="13" type="primary">At1g28390</name>
    <name evidence="13" type="ORF">Zm00014a_015634</name>
</gene>
<sequence length="382" mass="39986">MREFSYEEVEAATGGFAEKNLVGKGSHGTVYRARLRRGGRTAVVAVKRPSHAQGEAKLANEIAVLSAAPRHPGIIGIVGVSPSPSPQPQPGPRLPPLLVMEFMPSGSLHDMLHRSPRPPPWPHRVEIALDVARAVLALHGAAPRVIHRDVKSANVLLGRDGRARLADFGLAVSVVKAAAAVHADAPPGPAAEESSASAGPPPAPAGTIGYLDPCYTEPGKLGPASDVFSFGVVLLELVSGRKVMDVDSCPSSIVSWAAPLIGAGRAREVLDARVAAAPLPPTDRALARVLAVAARCVSESVERRPAMDEVVAELRECAGWRHGHRGGGVVGRVCERVAAWGQRVMRRGSNRVVATKVECTEHSDSDVAPDRQGSSSSSCAPK</sequence>
<dbReference type="InterPro" id="IPR017441">
    <property type="entry name" value="Protein_kinase_ATP_BS"/>
</dbReference>
<evidence type="ECO:0000259" key="12">
    <source>
        <dbReference type="PROSITE" id="PS50011"/>
    </source>
</evidence>
<dbReference type="EMBL" id="NCVQ01000004">
    <property type="protein sequence ID" value="PWZ30792.1"/>
    <property type="molecule type" value="Genomic_DNA"/>
</dbReference>
<feature type="domain" description="Protein kinase" evidence="12">
    <location>
        <begin position="16"/>
        <end position="325"/>
    </location>
</feature>
<evidence type="ECO:0000313" key="13">
    <source>
        <dbReference type="EMBL" id="PWZ30792.1"/>
    </source>
</evidence>
<organism evidence="13 14">
    <name type="scientific">Zea mays</name>
    <name type="common">Maize</name>
    <dbReference type="NCBI Taxonomy" id="4577"/>
    <lineage>
        <taxon>Eukaryota</taxon>
        <taxon>Viridiplantae</taxon>
        <taxon>Streptophyta</taxon>
        <taxon>Embryophyta</taxon>
        <taxon>Tracheophyta</taxon>
        <taxon>Spermatophyta</taxon>
        <taxon>Magnoliopsida</taxon>
        <taxon>Liliopsida</taxon>
        <taxon>Poales</taxon>
        <taxon>Poaceae</taxon>
        <taxon>PACMAD clade</taxon>
        <taxon>Panicoideae</taxon>
        <taxon>Andropogonodae</taxon>
        <taxon>Andropogoneae</taxon>
        <taxon>Tripsacinae</taxon>
        <taxon>Zea</taxon>
    </lineage>
</organism>
<evidence type="ECO:0000256" key="9">
    <source>
        <dbReference type="PROSITE-ProRule" id="PRU10141"/>
    </source>
</evidence>
<evidence type="ECO:0000256" key="6">
    <source>
        <dbReference type="ARBA" id="ARBA00022840"/>
    </source>
</evidence>
<dbReference type="EC" id="2.7.11.1" evidence="1"/>
<dbReference type="Gene3D" id="3.30.200.20">
    <property type="entry name" value="Phosphorylase Kinase, domain 1"/>
    <property type="match status" value="1"/>
</dbReference>
<dbReference type="GO" id="GO:0004674">
    <property type="term" value="F:protein serine/threonine kinase activity"/>
    <property type="evidence" value="ECO:0007669"/>
    <property type="project" value="UniProtKB-KW"/>
</dbReference>
<protein>
    <recommendedName>
        <fullName evidence="1">non-specific serine/threonine protein kinase</fullName>
        <ecNumber evidence="1">2.7.11.1</ecNumber>
    </recommendedName>
</protein>
<dbReference type="Pfam" id="PF00069">
    <property type="entry name" value="Pkinase"/>
    <property type="match status" value="1"/>
</dbReference>
<dbReference type="SUPFAM" id="SSF56112">
    <property type="entry name" value="Protein kinase-like (PK-like)"/>
    <property type="match status" value="1"/>
</dbReference>
<evidence type="ECO:0000256" key="3">
    <source>
        <dbReference type="ARBA" id="ARBA00022679"/>
    </source>
</evidence>
<dbReference type="FunFam" id="1.10.510.10:FF:000809">
    <property type="entry name" value="Serine/threonine-protein kinase-like protein At5g23170"/>
    <property type="match status" value="1"/>
</dbReference>
<keyword evidence="2 10" id="KW-0723">Serine/threonine-protein kinase</keyword>
<evidence type="ECO:0000256" key="4">
    <source>
        <dbReference type="ARBA" id="ARBA00022741"/>
    </source>
</evidence>
<comment type="catalytic activity">
    <reaction evidence="8">
        <text>L-seryl-[protein] + ATP = O-phospho-L-seryl-[protein] + ADP + H(+)</text>
        <dbReference type="Rhea" id="RHEA:17989"/>
        <dbReference type="Rhea" id="RHEA-COMP:9863"/>
        <dbReference type="Rhea" id="RHEA-COMP:11604"/>
        <dbReference type="ChEBI" id="CHEBI:15378"/>
        <dbReference type="ChEBI" id="CHEBI:29999"/>
        <dbReference type="ChEBI" id="CHEBI:30616"/>
        <dbReference type="ChEBI" id="CHEBI:83421"/>
        <dbReference type="ChEBI" id="CHEBI:456216"/>
        <dbReference type="EC" id="2.7.11.1"/>
    </reaction>
</comment>
<keyword evidence="3" id="KW-0808">Transferase</keyword>
<dbReference type="AlphaFoldDB" id="A0A3L6FCB7"/>
<dbReference type="SMART" id="SM00220">
    <property type="entry name" value="S_TKc"/>
    <property type="match status" value="1"/>
</dbReference>
<accession>A0A3L6FCB7</accession>
<dbReference type="PROSITE" id="PS00107">
    <property type="entry name" value="PROTEIN_KINASE_ATP"/>
    <property type="match status" value="1"/>
</dbReference>
<evidence type="ECO:0000256" key="7">
    <source>
        <dbReference type="ARBA" id="ARBA00047899"/>
    </source>
</evidence>
<feature type="binding site" evidence="9">
    <location>
        <position position="47"/>
    </location>
    <ligand>
        <name>ATP</name>
        <dbReference type="ChEBI" id="CHEBI:30616"/>
    </ligand>
</feature>
<keyword evidence="5 13" id="KW-0418">Kinase</keyword>
<evidence type="ECO:0000256" key="2">
    <source>
        <dbReference type="ARBA" id="ARBA00022527"/>
    </source>
</evidence>